<dbReference type="GO" id="GO:0045740">
    <property type="term" value="P:positive regulation of DNA replication"/>
    <property type="evidence" value="ECO:0007669"/>
    <property type="project" value="Ensembl"/>
</dbReference>
<evidence type="ECO:0000256" key="15">
    <source>
        <dbReference type="ARBA" id="ARBA00023180"/>
    </source>
</evidence>
<dbReference type="AlphaFoldDB" id="G3WWV7"/>
<dbReference type="GO" id="GO:0038138">
    <property type="term" value="P:ERBB4-ERBB4 signaling pathway"/>
    <property type="evidence" value="ECO:0007669"/>
    <property type="project" value="Ensembl"/>
</dbReference>
<keyword evidence="14 20" id="KW-1015">Disulfide bond</keyword>
<evidence type="ECO:0000256" key="19">
    <source>
        <dbReference type="ARBA" id="ARBA00069823"/>
    </source>
</evidence>
<name>G3WWV7_SARHA</name>
<keyword evidence="5" id="KW-0964">Secreted</keyword>
<evidence type="ECO:0000256" key="3">
    <source>
        <dbReference type="ARBA" id="ARBA00022473"/>
    </source>
</evidence>
<evidence type="ECO:0000256" key="5">
    <source>
        <dbReference type="ARBA" id="ARBA00022525"/>
    </source>
</evidence>
<gene>
    <name evidence="23" type="primary">EREG</name>
</gene>
<dbReference type="GO" id="GO:0045089">
    <property type="term" value="P:positive regulation of innate immune response"/>
    <property type="evidence" value="ECO:0007669"/>
    <property type="project" value="Ensembl"/>
</dbReference>
<dbReference type="GO" id="GO:0030154">
    <property type="term" value="P:cell differentiation"/>
    <property type="evidence" value="ECO:0007669"/>
    <property type="project" value="UniProtKB-KW"/>
</dbReference>
<comment type="subunit">
    <text evidence="18">Interacts with EGFR and ERBB4.</text>
</comment>
<sequence length="186" mass="21125">MMDLGLEGTVESIKDSSQHPFALLKIIEDPTKKFHLCMSLLQNAHSTTVIPTCIPEESNDNCTALVQIENNPPVGPVAIAKCGEDMQGFCFHGQCIYLVDMSQHVCRCEVGYTGSRCEHFLLTVHQPLSKEYVVLTVMLVILFLIIIVGGTYYFLRWYKNRKSKESKKEYERVTLNDEKNSTFLQV</sequence>
<dbReference type="GO" id="GO:0051781">
    <property type="term" value="P:positive regulation of cell division"/>
    <property type="evidence" value="ECO:0007669"/>
    <property type="project" value="UniProtKB-KW"/>
</dbReference>
<dbReference type="FunFam" id="2.10.25.10:FF:000320">
    <property type="entry name" value="Proepiregulin"/>
    <property type="match status" value="1"/>
</dbReference>
<dbReference type="STRING" id="9305.ENSSHAP00000019912"/>
<keyword evidence="24" id="KW-1185">Reference proteome</keyword>
<keyword evidence="12" id="KW-0339">Growth factor</keyword>
<dbReference type="Proteomes" id="UP000007648">
    <property type="component" value="Unassembled WGS sequence"/>
</dbReference>
<dbReference type="GO" id="GO:0051151">
    <property type="term" value="P:negative regulation of smooth muscle cell differentiation"/>
    <property type="evidence" value="ECO:0007669"/>
    <property type="project" value="Ensembl"/>
</dbReference>
<organism evidence="23 24">
    <name type="scientific">Sarcophilus harrisii</name>
    <name type="common">Tasmanian devil</name>
    <name type="synonym">Sarcophilus laniarius</name>
    <dbReference type="NCBI Taxonomy" id="9305"/>
    <lineage>
        <taxon>Eukaryota</taxon>
        <taxon>Metazoa</taxon>
        <taxon>Chordata</taxon>
        <taxon>Craniata</taxon>
        <taxon>Vertebrata</taxon>
        <taxon>Euteleostomi</taxon>
        <taxon>Mammalia</taxon>
        <taxon>Metatheria</taxon>
        <taxon>Dasyuromorphia</taxon>
        <taxon>Dasyuridae</taxon>
        <taxon>Sarcophilus</taxon>
    </lineage>
</organism>
<evidence type="ECO:0000256" key="14">
    <source>
        <dbReference type="ARBA" id="ARBA00023157"/>
    </source>
</evidence>
<reference evidence="23" key="3">
    <citation type="submission" date="2025-09" db="UniProtKB">
        <authorList>
            <consortium name="Ensembl"/>
        </authorList>
    </citation>
    <scope>IDENTIFICATION</scope>
</reference>
<dbReference type="PANTHER" id="PTHR10740">
    <property type="entry name" value="TRANSFORMING GROWTH FACTOR ALPHA"/>
    <property type="match status" value="1"/>
</dbReference>
<keyword evidence="6 20" id="KW-0245">EGF-like domain</keyword>
<proteinExistence type="predicted"/>
<dbReference type="GO" id="GO:0005886">
    <property type="term" value="C:plasma membrane"/>
    <property type="evidence" value="ECO:0007669"/>
    <property type="project" value="UniProtKB-SubCell"/>
</dbReference>
<evidence type="ECO:0000256" key="12">
    <source>
        <dbReference type="ARBA" id="ARBA00023030"/>
    </source>
</evidence>
<evidence type="ECO:0000259" key="22">
    <source>
        <dbReference type="PROSITE" id="PS50026"/>
    </source>
</evidence>
<dbReference type="GO" id="GO:0048513">
    <property type="term" value="P:animal organ development"/>
    <property type="evidence" value="ECO:0007669"/>
    <property type="project" value="UniProtKB-ARBA"/>
</dbReference>
<comment type="function">
    <text evidence="17">Ligand of the EGF receptor/EGFR and ERBB4. Stimulates EGFR and ERBB4 tyrosine phosphorylation. Contributes to inflammation, wound healing, tissue repair, and oocyte maturation by regulating angiogenesis and vascular remodeling and by stimulating cell proliferation.</text>
</comment>
<dbReference type="GO" id="GO:0032755">
    <property type="term" value="P:positive regulation of interleukin-6 production"/>
    <property type="evidence" value="ECO:0007669"/>
    <property type="project" value="Ensembl"/>
</dbReference>
<dbReference type="GO" id="GO:0045840">
    <property type="term" value="P:positive regulation of mitotic nuclear division"/>
    <property type="evidence" value="ECO:0007669"/>
    <property type="project" value="Ensembl"/>
</dbReference>
<evidence type="ECO:0000256" key="16">
    <source>
        <dbReference type="ARBA" id="ARBA00023246"/>
    </source>
</evidence>
<dbReference type="GO" id="GO:0019221">
    <property type="term" value="P:cytokine-mediated signaling pathway"/>
    <property type="evidence" value="ECO:0007669"/>
    <property type="project" value="Ensembl"/>
</dbReference>
<reference evidence="23 24" key="1">
    <citation type="journal article" date="2011" name="Proc. Natl. Acad. Sci. U.S.A.">
        <title>Genetic diversity and population structure of the endangered marsupial Sarcophilus harrisii (Tasmanian devil).</title>
        <authorList>
            <person name="Miller W."/>
            <person name="Hayes V.M."/>
            <person name="Ratan A."/>
            <person name="Petersen D.C."/>
            <person name="Wittekindt N.E."/>
            <person name="Miller J."/>
            <person name="Walenz B."/>
            <person name="Knight J."/>
            <person name="Qi J."/>
            <person name="Zhao F."/>
            <person name="Wang Q."/>
            <person name="Bedoya-Reina O.C."/>
            <person name="Katiyar N."/>
            <person name="Tomsho L.P."/>
            <person name="Kasson L.M."/>
            <person name="Hardie R.A."/>
            <person name="Woodbridge P."/>
            <person name="Tindall E.A."/>
            <person name="Bertelsen M.F."/>
            <person name="Dixon D."/>
            <person name="Pyecroft S."/>
            <person name="Helgen K.M."/>
            <person name="Lesk A.M."/>
            <person name="Pringle T.H."/>
            <person name="Patterson N."/>
            <person name="Zhang Y."/>
            <person name="Kreiss A."/>
            <person name="Woods G.M."/>
            <person name="Jones M.E."/>
            <person name="Schuster S.C."/>
        </authorList>
    </citation>
    <scope>NUCLEOTIDE SEQUENCE [LARGE SCALE GENOMIC DNA]</scope>
</reference>
<dbReference type="GO" id="GO:0038135">
    <property type="term" value="P:ERBB2-ERBB4 signaling pathway"/>
    <property type="evidence" value="ECO:0007669"/>
    <property type="project" value="Ensembl"/>
</dbReference>
<evidence type="ECO:0000256" key="9">
    <source>
        <dbReference type="ARBA" id="ARBA00022729"/>
    </source>
</evidence>
<dbReference type="PROSITE" id="PS01186">
    <property type="entry name" value="EGF_2"/>
    <property type="match status" value="1"/>
</dbReference>
<dbReference type="FunCoup" id="G3WWV7">
    <property type="interactions" value="627"/>
</dbReference>
<feature type="disulfide bond" evidence="20">
    <location>
        <begin position="108"/>
        <end position="117"/>
    </location>
</feature>
<keyword evidence="4" id="KW-1003">Cell membrane</keyword>
<dbReference type="Gene3D" id="2.10.25.10">
    <property type="entry name" value="Laminin"/>
    <property type="match status" value="1"/>
</dbReference>
<accession>G3WWV7</accession>
<evidence type="ECO:0000313" key="23">
    <source>
        <dbReference type="Ensembl" id="ENSSHAP00000019912.2"/>
    </source>
</evidence>
<dbReference type="GO" id="GO:0007267">
    <property type="term" value="P:cell-cell signaling"/>
    <property type="evidence" value="ECO:0007669"/>
    <property type="project" value="Ensembl"/>
</dbReference>
<evidence type="ECO:0000256" key="4">
    <source>
        <dbReference type="ARBA" id="ARBA00022475"/>
    </source>
</evidence>
<dbReference type="Ensembl" id="ENSSHAT00000020069.2">
    <property type="protein sequence ID" value="ENSSHAP00000019912.2"/>
    <property type="gene ID" value="ENSSHAG00000016899.2"/>
</dbReference>
<evidence type="ECO:0000256" key="8">
    <source>
        <dbReference type="ARBA" id="ARBA00022692"/>
    </source>
</evidence>
<dbReference type="GO" id="GO:0001525">
    <property type="term" value="P:angiogenesis"/>
    <property type="evidence" value="ECO:0007669"/>
    <property type="project" value="UniProtKB-KW"/>
</dbReference>
<dbReference type="GO" id="GO:0045892">
    <property type="term" value="P:negative regulation of DNA-templated transcription"/>
    <property type="evidence" value="ECO:0007669"/>
    <property type="project" value="Ensembl"/>
</dbReference>
<evidence type="ECO:0000256" key="21">
    <source>
        <dbReference type="SAM" id="Phobius"/>
    </source>
</evidence>
<feature type="domain" description="EGF-like" evidence="22">
    <location>
        <begin position="78"/>
        <end position="118"/>
    </location>
</feature>
<dbReference type="GO" id="GO:0038134">
    <property type="term" value="P:ERBB2-EGFR signaling pathway"/>
    <property type="evidence" value="ECO:0007669"/>
    <property type="project" value="Ensembl"/>
</dbReference>
<dbReference type="InterPro" id="IPR000742">
    <property type="entry name" value="EGF"/>
</dbReference>
<dbReference type="GO" id="GO:0048146">
    <property type="term" value="P:positive regulation of fibroblast proliferation"/>
    <property type="evidence" value="ECO:0007669"/>
    <property type="project" value="Ensembl"/>
</dbReference>
<evidence type="ECO:0000256" key="17">
    <source>
        <dbReference type="ARBA" id="ARBA00053614"/>
    </source>
</evidence>
<evidence type="ECO:0000313" key="24">
    <source>
        <dbReference type="Proteomes" id="UP000007648"/>
    </source>
</evidence>
<evidence type="ECO:0000256" key="2">
    <source>
        <dbReference type="ARBA" id="ARBA00004251"/>
    </source>
</evidence>
<dbReference type="GO" id="GO:0008285">
    <property type="term" value="P:negative regulation of cell population proliferation"/>
    <property type="evidence" value="ECO:0007669"/>
    <property type="project" value="Ensembl"/>
</dbReference>
<keyword evidence="3" id="KW-0217">Developmental protein</keyword>
<keyword evidence="7" id="KW-0037">Angiogenesis</keyword>
<comment type="subcellular location">
    <subcellularLocation>
        <location evidence="2">Cell membrane</location>
        <topology evidence="2">Single-pass type I membrane protein</topology>
    </subcellularLocation>
    <subcellularLocation>
        <location evidence="1">Secreted</location>
        <location evidence="1">Extracellular space</location>
    </subcellularLocation>
</comment>
<comment type="caution">
    <text evidence="20">Lacks conserved residue(s) required for the propagation of feature annotation.</text>
</comment>
<keyword evidence="9" id="KW-0732">Signal</keyword>
<dbReference type="InParanoid" id="G3WWV7"/>
<evidence type="ECO:0000256" key="13">
    <source>
        <dbReference type="ARBA" id="ARBA00023136"/>
    </source>
</evidence>
<dbReference type="PROSITE" id="PS50026">
    <property type="entry name" value="EGF_3"/>
    <property type="match status" value="1"/>
</dbReference>
<dbReference type="GO" id="GO:0005154">
    <property type="term" value="F:epidermal growth factor receptor binding"/>
    <property type="evidence" value="ECO:0007669"/>
    <property type="project" value="Ensembl"/>
</dbReference>
<evidence type="ECO:0000256" key="20">
    <source>
        <dbReference type="PROSITE-ProRule" id="PRU00076"/>
    </source>
</evidence>
<dbReference type="PROSITE" id="PS00022">
    <property type="entry name" value="EGF_1"/>
    <property type="match status" value="1"/>
</dbReference>
<dbReference type="eggNOG" id="ENOG502S5DM">
    <property type="taxonomic scope" value="Eukaryota"/>
</dbReference>
<dbReference type="GO" id="GO:0042327">
    <property type="term" value="P:positive regulation of phosphorylation"/>
    <property type="evidence" value="ECO:0007669"/>
    <property type="project" value="Ensembl"/>
</dbReference>
<dbReference type="GO" id="GO:0030297">
    <property type="term" value="F:transmembrane receptor protein tyrosine kinase activator activity"/>
    <property type="evidence" value="ECO:0007669"/>
    <property type="project" value="Ensembl"/>
</dbReference>
<keyword evidence="8 21" id="KW-0812">Transmembrane</keyword>
<evidence type="ECO:0000256" key="7">
    <source>
        <dbReference type="ARBA" id="ARBA00022657"/>
    </source>
</evidence>
<evidence type="ECO:0000256" key="11">
    <source>
        <dbReference type="ARBA" id="ARBA00022989"/>
    </source>
</evidence>
<keyword evidence="15" id="KW-0325">Glycoprotein</keyword>
<protein>
    <recommendedName>
        <fullName evidence="19">Proepiregulin</fullName>
    </recommendedName>
</protein>
<dbReference type="PRINTS" id="PR00009">
    <property type="entry name" value="EGFTGF"/>
</dbReference>
<keyword evidence="11 21" id="KW-1133">Transmembrane helix</keyword>
<keyword evidence="16" id="KW-0497">Mitogen</keyword>
<evidence type="ECO:0000256" key="6">
    <source>
        <dbReference type="ARBA" id="ARBA00022536"/>
    </source>
</evidence>
<evidence type="ECO:0000256" key="10">
    <source>
        <dbReference type="ARBA" id="ARBA00022782"/>
    </source>
</evidence>
<keyword evidence="13 21" id="KW-0472">Membrane</keyword>
<evidence type="ECO:0000256" key="1">
    <source>
        <dbReference type="ARBA" id="ARBA00004239"/>
    </source>
</evidence>
<dbReference type="GO" id="GO:0008083">
    <property type="term" value="F:growth factor activity"/>
    <property type="evidence" value="ECO:0007669"/>
    <property type="project" value="UniProtKB-KW"/>
</dbReference>
<evidence type="ECO:0000256" key="18">
    <source>
        <dbReference type="ARBA" id="ARBA00063711"/>
    </source>
</evidence>
<dbReference type="GO" id="GO:0005615">
    <property type="term" value="C:extracellular space"/>
    <property type="evidence" value="ECO:0007669"/>
    <property type="project" value="Ensembl"/>
</dbReference>
<dbReference type="GO" id="GO:0009299">
    <property type="term" value="P:mRNA transcription"/>
    <property type="evidence" value="ECO:0007669"/>
    <property type="project" value="Ensembl"/>
</dbReference>
<dbReference type="GeneTree" id="ENSGT00510000048748"/>
<keyword evidence="10" id="KW-0221">Differentiation</keyword>
<feature type="transmembrane region" description="Helical" evidence="21">
    <location>
        <begin position="132"/>
        <end position="155"/>
    </location>
</feature>
<dbReference type="PANTHER" id="PTHR10740:SF11">
    <property type="entry name" value="PROEPIREGULIN"/>
    <property type="match status" value="1"/>
</dbReference>
<dbReference type="GO" id="GO:0043616">
    <property type="term" value="P:keratinocyte proliferation"/>
    <property type="evidence" value="ECO:0007669"/>
    <property type="project" value="Ensembl"/>
</dbReference>
<dbReference type="SUPFAM" id="SSF57196">
    <property type="entry name" value="EGF/Laminin"/>
    <property type="match status" value="1"/>
</dbReference>
<reference evidence="23" key="2">
    <citation type="submission" date="2025-08" db="UniProtKB">
        <authorList>
            <consortium name="Ensembl"/>
        </authorList>
    </citation>
    <scope>IDENTIFICATION</scope>
</reference>